<dbReference type="EMBL" id="AOIB01000028">
    <property type="protein sequence ID" value="ELY55973.1"/>
    <property type="molecule type" value="Genomic_DNA"/>
</dbReference>
<dbReference type="OrthoDB" id="160525at2157"/>
<dbReference type="eggNOG" id="arCOG11163">
    <property type="taxonomic scope" value="Archaea"/>
</dbReference>
<gene>
    <name evidence="1" type="ORF">C491_13517</name>
</gene>
<organism evidence="1 2">
    <name type="scientific">Natronococcus amylolyticus DSM 10524</name>
    <dbReference type="NCBI Taxonomy" id="1227497"/>
    <lineage>
        <taxon>Archaea</taxon>
        <taxon>Methanobacteriati</taxon>
        <taxon>Methanobacteriota</taxon>
        <taxon>Stenosarchaea group</taxon>
        <taxon>Halobacteria</taxon>
        <taxon>Halobacteriales</taxon>
        <taxon>Natrialbaceae</taxon>
        <taxon>Natronococcus</taxon>
    </lineage>
</organism>
<reference evidence="1 2" key="1">
    <citation type="journal article" date="2014" name="PLoS Genet.">
        <title>Phylogenetically driven sequencing of extremely halophilic archaea reveals strategies for static and dynamic osmo-response.</title>
        <authorList>
            <person name="Becker E.A."/>
            <person name="Seitzer P.M."/>
            <person name="Tritt A."/>
            <person name="Larsen D."/>
            <person name="Krusor M."/>
            <person name="Yao A.I."/>
            <person name="Wu D."/>
            <person name="Madern D."/>
            <person name="Eisen J.A."/>
            <person name="Darling A.E."/>
            <person name="Facciotti M.T."/>
        </authorList>
    </citation>
    <scope>NUCLEOTIDE SEQUENCE [LARGE SCALE GENOMIC DNA]</scope>
    <source>
        <strain evidence="1 2">DSM 10524</strain>
    </source>
</reference>
<comment type="caution">
    <text evidence="1">The sequence shown here is derived from an EMBL/GenBank/DDBJ whole genome shotgun (WGS) entry which is preliminary data.</text>
</comment>
<dbReference type="Proteomes" id="UP000011688">
    <property type="component" value="Unassembled WGS sequence"/>
</dbReference>
<dbReference type="AlphaFoldDB" id="L9X5W0"/>
<evidence type="ECO:0000313" key="1">
    <source>
        <dbReference type="EMBL" id="ELY55973.1"/>
    </source>
</evidence>
<keyword evidence="2" id="KW-1185">Reference proteome</keyword>
<sequence length="58" mass="6638">MPLNNCENDLLIAVALTRFSVDYEQVDPELAEHAWQLAADRLFKHGLESEEAVRELLL</sequence>
<accession>L9X5W0</accession>
<proteinExistence type="predicted"/>
<evidence type="ECO:0000313" key="2">
    <source>
        <dbReference type="Proteomes" id="UP000011688"/>
    </source>
</evidence>
<dbReference type="RefSeq" id="WP_005557122.1">
    <property type="nucleotide sequence ID" value="NZ_AOIB01000028.1"/>
</dbReference>
<name>L9X5W0_9EURY</name>
<protein>
    <submittedName>
        <fullName evidence="1">Uncharacterized protein</fullName>
    </submittedName>
</protein>